<keyword evidence="1" id="KW-0812">Transmembrane</keyword>
<dbReference type="GO" id="GO:0016787">
    <property type="term" value="F:hydrolase activity"/>
    <property type="evidence" value="ECO:0007669"/>
    <property type="project" value="UniProtKB-KW"/>
</dbReference>
<dbReference type="Gene3D" id="2.40.10.220">
    <property type="entry name" value="predicted glycosyltransferase like domains"/>
    <property type="match status" value="1"/>
</dbReference>
<evidence type="ECO:0000313" key="4">
    <source>
        <dbReference type="Proteomes" id="UP000236340"/>
    </source>
</evidence>
<dbReference type="SUPFAM" id="SSF55781">
    <property type="entry name" value="GAF domain-like"/>
    <property type="match status" value="1"/>
</dbReference>
<dbReference type="InterPro" id="IPR003607">
    <property type="entry name" value="HD/PDEase_dom"/>
</dbReference>
<evidence type="ECO:0000259" key="2">
    <source>
        <dbReference type="PROSITE" id="PS51832"/>
    </source>
</evidence>
<dbReference type="PANTHER" id="PTHR43155:SF2">
    <property type="entry name" value="CYCLIC DI-GMP PHOSPHODIESTERASE PA4108"/>
    <property type="match status" value="1"/>
</dbReference>
<dbReference type="InterPro" id="IPR029016">
    <property type="entry name" value="GAF-like_dom_sf"/>
</dbReference>
<protein>
    <submittedName>
        <fullName evidence="3">Phosphohydrolase</fullName>
    </submittedName>
</protein>
<proteinExistence type="predicted"/>
<sequence length="767" mass="85296">MQSAALYNSRIIDTYLKLLRARYPDVDSSAILQYAGMEPYETADQGHWFSQKQIDLFYEKCVQLTGNENIAREAGRFAASPGTLGAMRQYGLSLAGPLKAFSLIGTSTRKFTRSSDYSFRKISNTRVEVVVTTRPGVSEKHFQCDNRVGFFEAIINGFNVGAPKIEHPECMFRGGRQCRYLISWKHNRTTVLKRFRDAVLLCVAAVIPATLVVAPGALKTVLPTGLIIGLFVSWLVEHVRARDLEQGMAQHWETSDQLADQIEQNYRNTKMAAAVGDVIANRTSISEVIDSVVHALEKTLDYDRGLILLANEETGRLEICGAYGYVEQFMDLLTGISFNLNNPDSRGMFVVSFRQQKPLLINDVDKIQDSLSPKSREFLQALRTRSFLCVPIVLEGKSIGILAVDNLESKKPLLVSDVNLLMGIAPSIALSIQNARLLETRAAQFDSTLQVLADSIDARDFLTAGHSEKVAEYSVGIAREMGLNEEYCHVIRRAALLHDYGKIGIPDSILKKSGPLSEEERAVIRTHPTRTRQILEKVAFEGLYADIPEICHAHHEKWDGTGYPNALKGEEIPLGARIIAAADFFEAITADRHYREPMDISTAREIFLAESGKHFQPEVVSAFIRYLERVSLCMLPEEQGNVPVSRHPLGHLKQRRAGYRTEVSVKVARKVITGTSVHIGPEEIYINSHEVGKLEENDEVAVTFALPAQQGLIQLHGKVVVINPEPRPDLLLPAGFTVHFSGLDSRTRLVLSHYVDGHLASRSGPSL</sequence>
<keyword evidence="1" id="KW-1133">Transmembrane helix</keyword>
<accession>A0A2K2H9L2</accession>
<dbReference type="OrthoDB" id="9769359at2"/>
<dbReference type="SMART" id="SM00065">
    <property type="entry name" value="GAF"/>
    <property type="match status" value="1"/>
</dbReference>
<dbReference type="InterPro" id="IPR037522">
    <property type="entry name" value="HD_GYP_dom"/>
</dbReference>
<comment type="caution">
    <text evidence="3">The sequence shown here is derived from an EMBL/GenBank/DDBJ whole genome shotgun (WGS) entry which is preliminary data.</text>
</comment>
<dbReference type="InterPro" id="IPR003018">
    <property type="entry name" value="GAF"/>
</dbReference>
<dbReference type="Pfam" id="PF01590">
    <property type="entry name" value="GAF"/>
    <property type="match status" value="1"/>
</dbReference>
<reference evidence="3 4" key="1">
    <citation type="journal article" date="2018" name="Genome Announc.">
        <title>Genome Sequence of Geothermobacter sp. HR-1 Iron Reducer from the Loihi Seamount.</title>
        <authorList>
            <person name="Smith H."/>
            <person name="Abuyen K."/>
            <person name="Tremblay J."/>
            <person name="Savalia P."/>
            <person name="Perez-Rodriguez I."/>
            <person name="Emerson D."/>
            <person name="Tully B."/>
            <person name="Amend J."/>
        </authorList>
    </citation>
    <scope>NUCLEOTIDE SEQUENCE [LARGE SCALE GENOMIC DNA]</scope>
    <source>
        <strain evidence="3 4">HR-1</strain>
    </source>
</reference>
<dbReference type="Gene3D" id="1.10.3210.10">
    <property type="entry name" value="Hypothetical protein af1432"/>
    <property type="match status" value="1"/>
</dbReference>
<dbReference type="PANTHER" id="PTHR43155">
    <property type="entry name" value="CYCLIC DI-GMP PHOSPHODIESTERASE PA4108-RELATED"/>
    <property type="match status" value="1"/>
</dbReference>
<dbReference type="SUPFAM" id="SSF109604">
    <property type="entry name" value="HD-domain/PDEase-like"/>
    <property type="match status" value="1"/>
</dbReference>
<evidence type="ECO:0000256" key="1">
    <source>
        <dbReference type="SAM" id="Phobius"/>
    </source>
</evidence>
<dbReference type="Proteomes" id="UP000236340">
    <property type="component" value="Unassembled WGS sequence"/>
</dbReference>
<keyword evidence="1" id="KW-0472">Membrane</keyword>
<dbReference type="CDD" id="cd00077">
    <property type="entry name" value="HDc"/>
    <property type="match status" value="1"/>
</dbReference>
<dbReference type="EMBL" id="PPFX01000019">
    <property type="protein sequence ID" value="PNU20004.1"/>
    <property type="molecule type" value="Genomic_DNA"/>
</dbReference>
<dbReference type="Gene3D" id="3.30.450.40">
    <property type="match status" value="1"/>
</dbReference>
<dbReference type="RefSeq" id="WP_103115505.1">
    <property type="nucleotide sequence ID" value="NZ_PPFX01000019.1"/>
</dbReference>
<dbReference type="PROSITE" id="PS51832">
    <property type="entry name" value="HD_GYP"/>
    <property type="match status" value="1"/>
</dbReference>
<gene>
    <name evidence="3" type="ORF">C2E25_09450</name>
</gene>
<keyword evidence="3" id="KW-0378">Hydrolase</keyword>
<dbReference type="AlphaFoldDB" id="A0A2K2H9L2"/>
<organism evidence="3 4">
    <name type="scientific">Geothermobacter hydrogeniphilus</name>
    <dbReference type="NCBI Taxonomy" id="1969733"/>
    <lineage>
        <taxon>Bacteria</taxon>
        <taxon>Pseudomonadati</taxon>
        <taxon>Thermodesulfobacteriota</taxon>
        <taxon>Desulfuromonadia</taxon>
        <taxon>Desulfuromonadales</taxon>
        <taxon>Geothermobacteraceae</taxon>
        <taxon>Geothermobacter</taxon>
    </lineage>
</organism>
<evidence type="ECO:0000313" key="3">
    <source>
        <dbReference type="EMBL" id="PNU20004.1"/>
    </source>
</evidence>
<feature type="transmembrane region" description="Helical" evidence="1">
    <location>
        <begin position="195"/>
        <end position="214"/>
    </location>
</feature>
<dbReference type="SMART" id="SM00471">
    <property type="entry name" value="HDc"/>
    <property type="match status" value="1"/>
</dbReference>
<name>A0A2K2H9L2_9BACT</name>
<dbReference type="Pfam" id="PF13487">
    <property type="entry name" value="HD_5"/>
    <property type="match status" value="1"/>
</dbReference>
<feature type="domain" description="HD-GYP" evidence="2">
    <location>
        <begin position="441"/>
        <end position="639"/>
    </location>
</feature>